<accession>A0A9W4TP33</accession>
<comment type="caution">
    <text evidence="8">The sequence shown here is derived from an EMBL/GenBank/DDBJ whole genome shotgun (WGS) entry which is preliminary data.</text>
</comment>
<dbReference type="AlphaFoldDB" id="A0A9W4TP33"/>
<dbReference type="RefSeq" id="WP_271788656.1">
    <property type="nucleotide sequence ID" value="NZ_CAMXCM010000001.1"/>
</dbReference>
<name>A0A9W4TP33_9PROT</name>
<evidence type="ECO:0000256" key="3">
    <source>
        <dbReference type="ARBA" id="ARBA00022692"/>
    </source>
</evidence>
<dbReference type="Proteomes" id="UP001154255">
    <property type="component" value="Unassembled WGS sequence"/>
</dbReference>
<evidence type="ECO:0000256" key="1">
    <source>
        <dbReference type="ARBA" id="ARBA00004571"/>
    </source>
</evidence>
<dbReference type="InterPro" id="IPR027385">
    <property type="entry name" value="Beta-barrel_OMP"/>
</dbReference>
<gene>
    <name evidence="7" type="ORF">R53529_LOCUS200</name>
    <name evidence="8" type="ORF">R53530_LOCUS901</name>
</gene>
<dbReference type="Gene3D" id="2.40.160.20">
    <property type="match status" value="1"/>
</dbReference>
<evidence type="ECO:0000313" key="9">
    <source>
        <dbReference type="Proteomes" id="UP001154255"/>
    </source>
</evidence>
<dbReference type="SUPFAM" id="SSF56925">
    <property type="entry name" value="OMPA-like"/>
    <property type="match status" value="1"/>
</dbReference>
<comment type="subcellular location">
    <subcellularLocation>
        <location evidence="1">Cell outer membrane</location>
        <topology evidence="1">Multi-pass membrane protein</topology>
    </subcellularLocation>
</comment>
<evidence type="ECO:0000313" key="7">
    <source>
        <dbReference type="EMBL" id="CAI3925484.1"/>
    </source>
</evidence>
<dbReference type="GO" id="GO:0009279">
    <property type="term" value="C:cell outer membrane"/>
    <property type="evidence" value="ECO:0007669"/>
    <property type="project" value="UniProtKB-SubCell"/>
</dbReference>
<dbReference type="PANTHER" id="PTHR35892">
    <property type="entry name" value="OUTER MEMBRANE PROTEIN PAGN-RELATED"/>
    <property type="match status" value="1"/>
</dbReference>
<sequence>MHHLYLFFCIQNGFAETTNPKSGFYITGKVGASILQQKKQSYNGRYQHYDYDYYSNSYTLYNGTYNSRSGGTHTNTRLGGGISVGYNFDNYFKVPIRAEIDVMARMKDSSHYLSDRYSYHYDWMPKINEDQHVDNKVQLNTFMFNAFYDFKNKSAFTPYLMAGVGLGSFRHTSILTDEIASYGSDDDMSYNKFRMRKNSRTKNNFAWNAGVGVRYKINDSFDLDFSYRYLDAGKSSLTMWRGSASVYSNGGFEK</sequence>
<evidence type="ECO:0000313" key="10">
    <source>
        <dbReference type="Proteomes" id="UP001154259"/>
    </source>
</evidence>
<feature type="domain" description="Outer membrane protein beta-barrel" evidence="6">
    <location>
        <begin position="63"/>
        <end position="234"/>
    </location>
</feature>
<evidence type="ECO:0000256" key="5">
    <source>
        <dbReference type="ARBA" id="ARBA00023136"/>
    </source>
</evidence>
<dbReference type="PANTHER" id="PTHR35892:SF2">
    <property type="entry name" value="OUTER MEMBRANE PROTEIN PAGN"/>
    <property type="match status" value="1"/>
</dbReference>
<dbReference type="Pfam" id="PF13505">
    <property type="entry name" value="OMP_b-brl"/>
    <property type="match status" value="1"/>
</dbReference>
<organism evidence="8 9">
    <name type="scientific">Commensalibacter communis</name>
    <dbReference type="NCBI Taxonomy" id="2972786"/>
    <lineage>
        <taxon>Bacteria</taxon>
        <taxon>Pseudomonadati</taxon>
        <taxon>Pseudomonadota</taxon>
        <taxon>Alphaproteobacteria</taxon>
        <taxon>Acetobacterales</taxon>
        <taxon>Acetobacteraceae</taxon>
    </lineage>
</organism>
<evidence type="ECO:0000313" key="8">
    <source>
        <dbReference type="EMBL" id="CAI3935327.1"/>
    </source>
</evidence>
<evidence type="ECO:0000256" key="2">
    <source>
        <dbReference type="ARBA" id="ARBA00022452"/>
    </source>
</evidence>
<dbReference type="InterPro" id="IPR011250">
    <property type="entry name" value="OMP/PagP_B-barrel"/>
</dbReference>
<keyword evidence="10" id="KW-1185">Reference proteome</keyword>
<keyword evidence="4" id="KW-0732">Signal</keyword>
<dbReference type="InterPro" id="IPR051723">
    <property type="entry name" value="Bact_OM_Invasion-Related"/>
</dbReference>
<dbReference type="Proteomes" id="UP001154259">
    <property type="component" value="Unassembled WGS sequence"/>
</dbReference>
<proteinExistence type="predicted"/>
<evidence type="ECO:0000259" key="6">
    <source>
        <dbReference type="Pfam" id="PF13505"/>
    </source>
</evidence>
<keyword evidence="5" id="KW-0472">Membrane</keyword>
<keyword evidence="2" id="KW-1134">Transmembrane beta strand</keyword>
<protein>
    <submittedName>
        <fullName evidence="7 8">Opacity protein LomR and related surface antigens (LomR)</fullName>
    </submittedName>
</protein>
<evidence type="ECO:0000256" key="4">
    <source>
        <dbReference type="ARBA" id="ARBA00022729"/>
    </source>
</evidence>
<keyword evidence="3" id="KW-0812">Transmembrane</keyword>
<dbReference type="EMBL" id="CAMXCM010000001">
    <property type="protein sequence ID" value="CAI3935327.1"/>
    <property type="molecule type" value="Genomic_DNA"/>
</dbReference>
<dbReference type="EMBL" id="CAMXCS010000001">
    <property type="protein sequence ID" value="CAI3925484.1"/>
    <property type="molecule type" value="Genomic_DNA"/>
</dbReference>
<reference evidence="8" key="1">
    <citation type="submission" date="2022-10" db="EMBL/GenBank/DDBJ databases">
        <authorList>
            <person name="Botero Cardona J."/>
        </authorList>
    </citation>
    <scope>NUCLEOTIDE SEQUENCE</scope>
    <source>
        <strain evidence="8">LMG 31819</strain>
        <strain evidence="7">R-53529</strain>
    </source>
</reference>